<evidence type="ECO:0000256" key="1">
    <source>
        <dbReference type="SAM" id="MobiDB-lite"/>
    </source>
</evidence>
<evidence type="ECO:0000313" key="2">
    <source>
        <dbReference type="EMBL" id="RXH18011.1"/>
    </source>
</evidence>
<dbReference type="EMBL" id="RDQZ01000001">
    <property type="protein sequence ID" value="RXH18011.1"/>
    <property type="molecule type" value="Genomic_DNA"/>
</dbReference>
<dbReference type="Proteomes" id="UP000290401">
    <property type="component" value="Unassembled WGS sequence"/>
</dbReference>
<reference evidence="2 3" key="1">
    <citation type="submission" date="2018-10" db="EMBL/GenBank/DDBJ databases">
        <title>Bradyrhizobium sp. nov., effective nodules isolated from peanut in China.</title>
        <authorList>
            <person name="Li Y."/>
        </authorList>
    </citation>
    <scope>NUCLEOTIDE SEQUENCE [LARGE SCALE GENOMIC DNA]</scope>
    <source>
        <strain evidence="2 3">CCBAU 53426</strain>
    </source>
</reference>
<protein>
    <submittedName>
        <fullName evidence="2">Uncharacterized protein</fullName>
    </submittedName>
</protein>
<keyword evidence="3" id="KW-1185">Reference proteome</keyword>
<feature type="compositionally biased region" description="Basic residues" evidence="1">
    <location>
        <begin position="1"/>
        <end position="19"/>
    </location>
</feature>
<gene>
    <name evidence="2" type="ORF">EAS56_02805</name>
</gene>
<comment type="caution">
    <text evidence="2">The sequence shown here is derived from an EMBL/GenBank/DDBJ whole genome shotgun (WGS) entry which is preliminary data.</text>
</comment>
<name>A0ABY0EGX2_9BRAD</name>
<feature type="region of interest" description="Disordered" evidence="1">
    <location>
        <begin position="1"/>
        <end position="39"/>
    </location>
</feature>
<proteinExistence type="predicted"/>
<sequence>MRRARRACRRRGHPAHRRAPPGVAEGTGPAARADGLRTPLSPRHCEELLRRSNPDCLRGRILDCFAALAMTSWPHAVFAAFSPSRCSTVSRITNFWILPVTVIGNSSTNST</sequence>
<accession>A0ABY0EGX2</accession>
<evidence type="ECO:0000313" key="3">
    <source>
        <dbReference type="Proteomes" id="UP000290401"/>
    </source>
</evidence>
<organism evidence="2 3">
    <name type="scientific">Bradyrhizobium guangzhouense</name>
    <dbReference type="NCBI Taxonomy" id="1325095"/>
    <lineage>
        <taxon>Bacteria</taxon>
        <taxon>Pseudomonadati</taxon>
        <taxon>Pseudomonadota</taxon>
        <taxon>Alphaproteobacteria</taxon>
        <taxon>Hyphomicrobiales</taxon>
        <taxon>Nitrobacteraceae</taxon>
        <taxon>Bradyrhizobium</taxon>
    </lineage>
</organism>